<dbReference type="EC" id="1.3.99.29" evidence="7"/>
<dbReference type="Proteomes" id="UP001261871">
    <property type="component" value="Unassembled WGS sequence"/>
</dbReference>
<dbReference type="InterPro" id="IPR014105">
    <property type="entry name" value="Carotenoid/retinoid_OxRdtase"/>
</dbReference>
<dbReference type="RefSeq" id="WP_310008807.1">
    <property type="nucleotide sequence ID" value="NZ_JAVDTX010000008.1"/>
</dbReference>
<evidence type="ECO:0000313" key="7">
    <source>
        <dbReference type="EMBL" id="MDR6846546.1"/>
    </source>
</evidence>
<comment type="similarity">
    <text evidence="2 5">Belongs to the carotenoid/retinoid oxidoreductase family.</text>
</comment>
<accession>A0ABU1S691</accession>
<comment type="caution">
    <text evidence="7">The sequence shown here is derived from an EMBL/GenBank/DDBJ whole genome shotgun (WGS) entry which is preliminary data.</text>
</comment>
<gene>
    <name evidence="7" type="ORF">J2W95_003265</name>
</gene>
<dbReference type="EMBL" id="JAVDTX010000008">
    <property type="protein sequence ID" value="MDR6846546.1"/>
    <property type="molecule type" value="Genomic_DNA"/>
</dbReference>
<dbReference type="SUPFAM" id="SSF51905">
    <property type="entry name" value="FAD/NAD(P)-binding domain"/>
    <property type="match status" value="1"/>
</dbReference>
<keyword evidence="8" id="KW-1185">Reference proteome</keyword>
<evidence type="ECO:0000313" key="8">
    <source>
        <dbReference type="Proteomes" id="UP001261871"/>
    </source>
</evidence>
<keyword evidence="3 5" id="KW-0125">Carotenoid biosynthesis</keyword>
<evidence type="ECO:0000256" key="4">
    <source>
        <dbReference type="ARBA" id="ARBA00023002"/>
    </source>
</evidence>
<evidence type="ECO:0000259" key="6">
    <source>
        <dbReference type="Pfam" id="PF01593"/>
    </source>
</evidence>
<dbReference type="GO" id="GO:0016491">
    <property type="term" value="F:oxidoreductase activity"/>
    <property type="evidence" value="ECO:0007669"/>
    <property type="project" value="UniProtKB-KW"/>
</dbReference>
<evidence type="ECO:0000256" key="2">
    <source>
        <dbReference type="ARBA" id="ARBA00006046"/>
    </source>
</evidence>
<sequence length="489" mass="55386">MKKSISIIGSGFSAMAAACYLAKSGHIVTIYEKNASIGGRARQLKAEGFTFDMGPSWYWMPDVFERFFADFGKKTTDYYELVKLSPAYRVYYGIDDFIAIADNLPQIVADFEAIEKGSGQILKEFMAEAKSNYDIAIKELVYRPGVSPLELVTVETAKKIGQFFSNISKDIRKKFKNERLIYILEFPVLFLGAKPSDTPSFYNFMNYADFGLGTWHPKTGMFDVVLAMESLARELGVTFITNANIEKINVENKIARSIVVNGKIIPSNVILSGADYHHTETLLDKEYRAYSEKYWNSRVFAPSSLLFYVGFNKRIKNISHHALFFDVDFEQHARDIYDDPKWPAAPLFYANFPSLTDRTSAPEGMESGFFLVPLAPGIDDIEELREEYFDKIIERFEILTQQTVKSNIIFKQSFCKNDFVSEYNSYKGNAYGMANTLLQTAFLRPKLKSPKVKNLFFTGQLTVPGPGVPPALISGKLVSELIVKQLLNQ</sequence>
<dbReference type="PANTHER" id="PTHR43734">
    <property type="entry name" value="PHYTOENE DESATURASE"/>
    <property type="match status" value="1"/>
</dbReference>
<dbReference type="NCBIfam" id="TIGR02734">
    <property type="entry name" value="crtI_fam"/>
    <property type="match status" value="1"/>
</dbReference>
<dbReference type="PROSITE" id="PS51257">
    <property type="entry name" value="PROKAR_LIPOPROTEIN"/>
    <property type="match status" value="1"/>
</dbReference>
<name>A0ABU1S691_9FLAO</name>
<feature type="domain" description="Amine oxidase" evidence="6">
    <location>
        <begin position="15"/>
        <end position="482"/>
    </location>
</feature>
<organism evidence="7 8">
    <name type="scientific">Flavobacterium granuli</name>
    <dbReference type="NCBI Taxonomy" id="280093"/>
    <lineage>
        <taxon>Bacteria</taxon>
        <taxon>Pseudomonadati</taxon>
        <taxon>Bacteroidota</taxon>
        <taxon>Flavobacteriia</taxon>
        <taxon>Flavobacteriales</taxon>
        <taxon>Flavobacteriaceae</taxon>
        <taxon>Flavobacterium</taxon>
    </lineage>
</organism>
<dbReference type="InterPro" id="IPR036188">
    <property type="entry name" value="FAD/NAD-bd_sf"/>
</dbReference>
<comment type="pathway">
    <text evidence="1 5">Carotenoid biosynthesis.</text>
</comment>
<dbReference type="InterPro" id="IPR002937">
    <property type="entry name" value="Amino_oxidase"/>
</dbReference>
<evidence type="ECO:0000256" key="1">
    <source>
        <dbReference type="ARBA" id="ARBA00004829"/>
    </source>
</evidence>
<dbReference type="EC" id="1.3.99.26" evidence="7"/>
<dbReference type="Gene3D" id="3.50.50.60">
    <property type="entry name" value="FAD/NAD(P)-binding domain"/>
    <property type="match status" value="2"/>
</dbReference>
<dbReference type="Pfam" id="PF01593">
    <property type="entry name" value="Amino_oxidase"/>
    <property type="match status" value="1"/>
</dbReference>
<dbReference type="EC" id="1.3.99.28" evidence="7"/>
<evidence type="ECO:0000256" key="3">
    <source>
        <dbReference type="ARBA" id="ARBA00022746"/>
    </source>
</evidence>
<reference evidence="7 8" key="1">
    <citation type="submission" date="2023-07" db="EMBL/GenBank/DDBJ databases">
        <title>Sorghum-associated microbial communities from plants grown in Nebraska, USA.</title>
        <authorList>
            <person name="Schachtman D."/>
        </authorList>
    </citation>
    <scope>NUCLEOTIDE SEQUENCE [LARGE SCALE GENOMIC DNA]</scope>
    <source>
        <strain evidence="7 8">BE124</strain>
    </source>
</reference>
<proteinExistence type="inferred from homology"/>
<protein>
    <submittedName>
        <fullName evidence="7">Phytoene desaturase</fullName>
        <ecNumber evidence="7">1.3.99.26</ecNumber>
        <ecNumber evidence="7">1.3.99.28</ecNumber>
        <ecNumber evidence="7">1.3.99.29</ecNumber>
        <ecNumber evidence="7">1.3.99.31</ecNumber>
    </submittedName>
</protein>
<evidence type="ECO:0000256" key="5">
    <source>
        <dbReference type="RuleBase" id="RU362075"/>
    </source>
</evidence>
<dbReference type="EC" id="1.3.99.31" evidence="7"/>
<dbReference type="PANTHER" id="PTHR43734:SF1">
    <property type="entry name" value="PHYTOENE DESATURASE"/>
    <property type="match status" value="1"/>
</dbReference>
<keyword evidence="4 5" id="KW-0560">Oxidoreductase</keyword>